<reference evidence="3" key="2">
    <citation type="submission" date="2020-09" db="EMBL/GenBank/DDBJ databases">
        <authorList>
            <person name="Sun Q."/>
            <person name="Kim S."/>
        </authorList>
    </citation>
    <scope>NUCLEOTIDE SEQUENCE</scope>
    <source>
        <strain evidence="3">KCTC 32255</strain>
    </source>
</reference>
<dbReference type="Pfam" id="PF13840">
    <property type="entry name" value="ACT_7"/>
    <property type="match status" value="1"/>
</dbReference>
<dbReference type="PANTHER" id="PTHR39199:SF1">
    <property type="entry name" value="BLR5128 PROTEIN"/>
    <property type="match status" value="1"/>
</dbReference>
<feature type="domain" description="DUF2241" evidence="1">
    <location>
        <begin position="9"/>
        <end position="62"/>
    </location>
</feature>
<sequence>MTPVRDGAAMVAGMMPRLDPQPYVFCTGAAVHPAALCSFREDEGLSQVLPLEAARAAGHEVALPMARIVLDVFSALDGHGLTAAVSGALCAAQIACNMVAAYHHDHLFVPWADRDRALAALLRLQSDAASG</sequence>
<evidence type="ECO:0000259" key="2">
    <source>
        <dbReference type="Pfam" id="PF13840"/>
    </source>
</evidence>
<dbReference type="InterPro" id="IPR027795">
    <property type="entry name" value="CASTOR_ACT_dom"/>
</dbReference>
<reference evidence="3" key="1">
    <citation type="journal article" date="2014" name="Int. J. Syst. Evol. Microbiol.">
        <title>Complete genome sequence of Corynebacterium casei LMG S-19264T (=DSM 44701T), isolated from a smear-ripened cheese.</title>
        <authorList>
            <consortium name="US DOE Joint Genome Institute (JGI-PGF)"/>
            <person name="Walter F."/>
            <person name="Albersmeier A."/>
            <person name="Kalinowski J."/>
            <person name="Ruckert C."/>
        </authorList>
    </citation>
    <scope>NUCLEOTIDE SEQUENCE</scope>
    <source>
        <strain evidence="3">KCTC 32255</strain>
    </source>
</reference>
<name>A0A918PM17_9SPHN</name>
<organism evidence="3 4">
    <name type="scientific">Novosphingobium colocasiae</name>
    <dbReference type="NCBI Taxonomy" id="1256513"/>
    <lineage>
        <taxon>Bacteria</taxon>
        <taxon>Pseudomonadati</taxon>
        <taxon>Pseudomonadota</taxon>
        <taxon>Alphaproteobacteria</taxon>
        <taxon>Sphingomonadales</taxon>
        <taxon>Sphingomonadaceae</taxon>
        <taxon>Novosphingobium</taxon>
    </lineage>
</organism>
<dbReference type="Gene3D" id="3.30.2130.10">
    <property type="entry name" value="VC0802-like"/>
    <property type="match status" value="1"/>
</dbReference>
<accession>A0A918PM17</accession>
<evidence type="ECO:0000259" key="1">
    <source>
        <dbReference type="Pfam" id="PF10000"/>
    </source>
</evidence>
<comment type="caution">
    <text evidence="3">The sequence shown here is derived from an EMBL/GenBank/DDBJ whole genome shotgun (WGS) entry which is preliminary data.</text>
</comment>
<protein>
    <submittedName>
        <fullName evidence="3">Uncharacterized protein</fullName>
    </submittedName>
</protein>
<feature type="domain" description="CASTOR ACT" evidence="2">
    <location>
        <begin position="75"/>
        <end position="121"/>
    </location>
</feature>
<dbReference type="RefSeq" id="WP_229814326.1">
    <property type="nucleotide sequence ID" value="NZ_BMZA01000022.1"/>
</dbReference>
<dbReference type="Pfam" id="PF10000">
    <property type="entry name" value="ACT_3"/>
    <property type="match status" value="1"/>
</dbReference>
<keyword evidence="4" id="KW-1185">Reference proteome</keyword>
<dbReference type="SUPFAM" id="SSF55021">
    <property type="entry name" value="ACT-like"/>
    <property type="match status" value="2"/>
</dbReference>
<dbReference type="InterPro" id="IPR045865">
    <property type="entry name" value="ACT-like_dom_sf"/>
</dbReference>
<proteinExistence type="predicted"/>
<dbReference type="InterPro" id="IPR018717">
    <property type="entry name" value="DUF2241"/>
</dbReference>
<dbReference type="Proteomes" id="UP000648075">
    <property type="component" value="Unassembled WGS sequence"/>
</dbReference>
<evidence type="ECO:0000313" key="4">
    <source>
        <dbReference type="Proteomes" id="UP000648075"/>
    </source>
</evidence>
<dbReference type="EMBL" id="BMZA01000022">
    <property type="protein sequence ID" value="GGZ15539.1"/>
    <property type="molecule type" value="Genomic_DNA"/>
</dbReference>
<gene>
    <name evidence="3" type="ORF">GCM10011614_33010</name>
</gene>
<evidence type="ECO:0000313" key="3">
    <source>
        <dbReference type="EMBL" id="GGZ15539.1"/>
    </source>
</evidence>
<dbReference type="AlphaFoldDB" id="A0A918PM17"/>
<dbReference type="PANTHER" id="PTHR39199">
    <property type="entry name" value="BLR5128 PROTEIN"/>
    <property type="match status" value="1"/>
</dbReference>